<gene>
    <name evidence="2" type="ORF">DXC78_06260</name>
</gene>
<dbReference type="Pfam" id="PF12762">
    <property type="entry name" value="DDE_Tnp_IS1595"/>
    <property type="match status" value="1"/>
</dbReference>
<dbReference type="Proteomes" id="UP000260721">
    <property type="component" value="Unassembled WGS sequence"/>
</dbReference>
<dbReference type="SMART" id="SM01126">
    <property type="entry name" value="DDE_Tnp_IS1595"/>
    <property type="match status" value="1"/>
</dbReference>
<evidence type="ECO:0000313" key="3">
    <source>
        <dbReference type="Proteomes" id="UP000260721"/>
    </source>
</evidence>
<evidence type="ECO:0000313" key="2">
    <source>
        <dbReference type="EMBL" id="RGD76461.1"/>
    </source>
</evidence>
<dbReference type="InterPro" id="IPR024445">
    <property type="entry name" value="Tnp_ISXO2-like"/>
</dbReference>
<dbReference type="AlphaFoldDB" id="A0A3E3E4G6"/>
<evidence type="ECO:0000259" key="1">
    <source>
        <dbReference type="SMART" id="SM01126"/>
    </source>
</evidence>
<accession>A0A3E3E4G6</accession>
<feature type="domain" description="ISXO2-like transposase" evidence="1">
    <location>
        <begin position="4"/>
        <end position="158"/>
    </location>
</feature>
<dbReference type="EMBL" id="QUSK01000012">
    <property type="protein sequence ID" value="RGD76461.1"/>
    <property type="molecule type" value="Genomic_DNA"/>
</dbReference>
<reference evidence="2 3" key="1">
    <citation type="submission" date="2018-08" db="EMBL/GenBank/DDBJ databases">
        <title>A genome reference for cultivated species of the human gut microbiota.</title>
        <authorList>
            <person name="Zou Y."/>
            <person name="Xue W."/>
            <person name="Luo G."/>
        </authorList>
    </citation>
    <scope>NUCLEOTIDE SEQUENCE [LARGE SCALE GENOMIC DNA]</scope>
    <source>
        <strain evidence="2 3">TF08-11</strain>
    </source>
</reference>
<sequence length="201" mass="23569">MPYVLKDEIELDEKYVPFSHKGTKISSVPGKKRGEPASKRGLSDEQVCLLSGVERLGKSILNAFNLAKPTNQDILKMKNHIQNHSFIWTDGLSSYNELIEEKQCDHKIVKTKDDYDRVNHLNNVNSFHQKIEAQYKRYKGVASKYINRYAALFTMQRECRDMDSMETLIYIKRKLKKTKCYFYIRQLTTLDIFTCIPERFA</sequence>
<dbReference type="NCBIfam" id="NF033547">
    <property type="entry name" value="transpos_IS1595"/>
    <property type="match status" value="1"/>
</dbReference>
<organism evidence="2 3">
    <name type="scientific">Faecalicoccus pleomorphus</name>
    <dbReference type="NCBI Taxonomy" id="1323"/>
    <lineage>
        <taxon>Bacteria</taxon>
        <taxon>Bacillati</taxon>
        <taxon>Bacillota</taxon>
        <taxon>Erysipelotrichia</taxon>
        <taxon>Erysipelotrichales</taxon>
        <taxon>Erysipelotrichaceae</taxon>
        <taxon>Faecalicoccus</taxon>
    </lineage>
</organism>
<proteinExistence type="predicted"/>
<protein>
    <submittedName>
        <fullName evidence="2">IS1595 family transposase</fullName>
    </submittedName>
</protein>
<comment type="caution">
    <text evidence="2">The sequence shown here is derived from an EMBL/GenBank/DDBJ whole genome shotgun (WGS) entry which is preliminary data.</text>
</comment>
<name>A0A3E3E4G6_9FIRM</name>